<dbReference type="Proteomes" id="UP001139887">
    <property type="component" value="Unassembled WGS sequence"/>
</dbReference>
<proteinExistence type="inferred from homology"/>
<evidence type="ECO:0000313" key="12">
    <source>
        <dbReference type="EMBL" id="KAJ2848055.1"/>
    </source>
</evidence>
<dbReference type="Pfam" id="PF02891">
    <property type="entry name" value="zf-MIZ"/>
    <property type="match status" value="1"/>
</dbReference>
<dbReference type="PROSITE" id="PS51044">
    <property type="entry name" value="ZF_SP_RING"/>
    <property type="match status" value="1"/>
</dbReference>
<dbReference type="GO" id="GO:0016925">
    <property type="term" value="P:protein sumoylation"/>
    <property type="evidence" value="ECO:0007669"/>
    <property type="project" value="TreeGrafter"/>
</dbReference>
<keyword evidence="6" id="KW-0833">Ubl conjugation pathway</keyword>
<feature type="domain" description="SP-RING-type" evidence="10">
    <location>
        <begin position="756"/>
        <end position="842"/>
    </location>
</feature>
<evidence type="ECO:0000256" key="8">
    <source>
        <dbReference type="PROSITE-ProRule" id="PRU00452"/>
    </source>
</evidence>
<dbReference type="SUPFAM" id="SSF57850">
    <property type="entry name" value="RING/U-box"/>
    <property type="match status" value="1"/>
</dbReference>
<comment type="pathway">
    <text evidence="1">Protein modification; protein sumoylation.</text>
</comment>
<feature type="compositionally biased region" description="Basic and acidic residues" evidence="9">
    <location>
        <begin position="347"/>
        <end position="357"/>
    </location>
</feature>
<gene>
    <name evidence="12" type="ORF">IWW36_003521</name>
</gene>
<dbReference type="CDD" id="cd16650">
    <property type="entry name" value="SP-RING_PIAS-like"/>
    <property type="match status" value="1"/>
</dbReference>
<dbReference type="PANTHER" id="PTHR10782:SF4">
    <property type="entry name" value="TONALLI, ISOFORM E"/>
    <property type="match status" value="1"/>
</dbReference>
<dbReference type="InterPro" id="IPR004181">
    <property type="entry name" value="Znf_MIZ"/>
</dbReference>
<feature type="compositionally biased region" description="Polar residues" evidence="9">
    <location>
        <begin position="124"/>
        <end position="134"/>
    </location>
</feature>
<evidence type="ECO:0008006" key="14">
    <source>
        <dbReference type="Google" id="ProtNLM"/>
    </source>
</evidence>
<feature type="region of interest" description="Disordered" evidence="9">
    <location>
        <begin position="35"/>
        <end position="62"/>
    </location>
</feature>
<dbReference type="Pfam" id="PF14324">
    <property type="entry name" value="PINIT"/>
    <property type="match status" value="1"/>
</dbReference>
<comment type="caution">
    <text evidence="12">The sequence shown here is derived from an EMBL/GenBank/DDBJ whole genome shotgun (WGS) entry which is preliminary data.</text>
</comment>
<keyword evidence="4" id="KW-0479">Metal-binding</keyword>
<dbReference type="EMBL" id="JANBUW010000220">
    <property type="protein sequence ID" value="KAJ2848055.1"/>
    <property type="molecule type" value="Genomic_DNA"/>
</dbReference>
<reference evidence="12" key="1">
    <citation type="submission" date="2022-07" db="EMBL/GenBank/DDBJ databases">
        <title>Phylogenomic reconstructions and comparative analyses of Kickxellomycotina fungi.</title>
        <authorList>
            <person name="Reynolds N.K."/>
            <person name="Stajich J.E."/>
            <person name="Barry K."/>
            <person name="Grigoriev I.V."/>
            <person name="Crous P."/>
            <person name="Smith M.E."/>
        </authorList>
    </citation>
    <scope>NUCLEOTIDE SEQUENCE</scope>
    <source>
        <strain evidence="12">NRRL 1566</strain>
    </source>
</reference>
<name>A0A9W8LYH0_9FUNG</name>
<evidence type="ECO:0000256" key="9">
    <source>
        <dbReference type="SAM" id="MobiDB-lite"/>
    </source>
</evidence>
<accession>A0A9W8LYH0</accession>
<evidence type="ECO:0000256" key="2">
    <source>
        <dbReference type="ARBA" id="ARBA00005383"/>
    </source>
</evidence>
<protein>
    <recommendedName>
        <fullName evidence="14">SP-RING-type domain-containing protein</fullName>
    </recommendedName>
</protein>
<keyword evidence="5 8" id="KW-0863">Zinc-finger</keyword>
<feature type="domain" description="PINIT" evidence="11">
    <location>
        <begin position="561"/>
        <end position="746"/>
    </location>
</feature>
<evidence type="ECO:0000256" key="3">
    <source>
        <dbReference type="ARBA" id="ARBA00022679"/>
    </source>
</evidence>
<dbReference type="Gene3D" id="3.30.40.10">
    <property type="entry name" value="Zinc/RING finger domain, C3HC4 (zinc finger)"/>
    <property type="match status" value="1"/>
</dbReference>
<keyword evidence="7" id="KW-0862">Zinc</keyword>
<dbReference type="Gene3D" id="2.60.120.590">
    <property type="entry name" value="Alpha-ketoglutarate-dependent dioxygenase AlkB-like"/>
    <property type="match status" value="1"/>
</dbReference>
<dbReference type="AlphaFoldDB" id="A0A9W8LYH0"/>
<feature type="region of interest" description="Disordered" evidence="9">
    <location>
        <begin position="108"/>
        <end position="134"/>
    </location>
</feature>
<feature type="compositionally biased region" description="Basic residues" evidence="9">
    <location>
        <begin position="291"/>
        <end position="302"/>
    </location>
</feature>
<sequence>MASKKNLNWEISVLEAQVGAGKSFWKAKAKVAKEQREKARKAKHTTNDADQGTAASVKLSATSKEEAEAKLKELRKEKANRKLYVIRKQSKALASKLVRFEKKRLLRKIKQHQSKPNDPKTENSTEQTNTDQQKTQAIIDECEQEIEATVALPIDDLAACLMSRIKKRITVDGLDIPPLSPELQGFSASKCVQRVLGTHQAIDFVKENATDLTEILTGSKQRVIKKQELPAETKLPIKPSMPETNTEYSGYESTSDLDADLAGRKREPESVFVSRLDGNDSDESMVNGSNRKPKKDKRKRRGDYKEEDEEDRLFMDIYQGKEVKKNRPGQRQRRKQYEQLYGDEANHVKLWKKEKPSHSGRQRKQNNAGPANEIKGNKTGSTANDKGQAIHPSWEAKRRERELLEQAKSIKGQKIDIPRGVFSTLLVKELKSVLMYHNRVCSGNHKSIYALKDALIDSLRDGLVTLYVQHNRSVYDKLIHYICVLLRRLSAGSFLDYHDYQWYNNETHPIPTGPLSAEAQGVIQQFNSPSRRRESIGVPSAVPGGLVNPQFQNSPAAPPARANPRHGSYSMTTADIEKVMFCDYGLLMPKSSVIKPFSYPASPHRLQAKSVSLKLTTDIVDLLEGNSKDPTKERYGIHLYVANMASVCNERRLNANASAKLYMPQGLQLRVNGTHEPTLLHPSGMYARPIDVTSLIHNKPDYTNQIAITYMSKHPLIIAFMLTVQHSPQSLSDHIHKRSLATIEQVRKQFFKAQSDDDDIIDEGALINLKCPLGLSRIKAPCRAKQCQHLQCFDCVTFLQFYSKIAQWKCPVCSISIKSWHDLIADSYFEDILQNTSENDEQVYIDPNGDWKLKKDAENLGTSKGKTNKRSLEVEDVDAIDLSDLSDSRDHGSNRNKRQRTDFVDLTLDSDEDDCEDADDLPPMTQEEMDMIGELEADEASSQVVSYSTSNPREITLALSGQLVVPGAACAASSPAINSAQADSTPTVAVSTPSFGSRLTKPATKEVLQPREPISLISPPSAGQFIQYSPEFISRGYAKSDLFLHPEFISDAEHDLLVSNCNKKLKRLASSYEMGHFDKRIHNYRECSVSAWLPHRRGIAGRVAQAMGRQADPDPIDLPDRASNGKSGGWTTVGKYDGQIRHILDRVWNMFPESFAWLPPHILDLHKDGEIFPHVDNPEYSGFVVGGLSLLGQAVSTFKHVDDPSVRVDVLLPPKSLYFMTNRIRYQFTHEITVDPLQRVWMNQPVARARRISLMFRDAKEPENGWRSLVNSKPTLMSSE</sequence>
<feature type="compositionally biased region" description="Polar residues" evidence="9">
    <location>
        <begin position="242"/>
        <end position="256"/>
    </location>
</feature>
<feature type="region of interest" description="Disordered" evidence="9">
    <location>
        <begin position="234"/>
        <end position="308"/>
    </location>
</feature>
<dbReference type="PROSITE" id="PS51466">
    <property type="entry name" value="PINIT"/>
    <property type="match status" value="1"/>
</dbReference>
<evidence type="ECO:0000259" key="11">
    <source>
        <dbReference type="PROSITE" id="PS51466"/>
    </source>
</evidence>
<dbReference type="GO" id="GO:0008270">
    <property type="term" value="F:zinc ion binding"/>
    <property type="evidence" value="ECO:0007669"/>
    <property type="project" value="UniProtKB-KW"/>
</dbReference>
<evidence type="ECO:0000259" key="10">
    <source>
        <dbReference type="PROSITE" id="PS51044"/>
    </source>
</evidence>
<dbReference type="OrthoDB" id="28127at2759"/>
<dbReference type="InterPro" id="IPR013083">
    <property type="entry name" value="Znf_RING/FYVE/PHD"/>
</dbReference>
<evidence type="ECO:0000256" key="6">
    <source>
        <dbReference type="ARBA" id="ARBA00022786"/>
    </source>
</evidence>
<dbReference type="GO" id="GO:0000785">
    <property type="term" value="C:chromatin"/>
    <property type="evidence" value="ECO:0007669"/>
    <property type="project" value="TreeGrafter"/>
</dbReference>
<evidence type="ECO:0000256" key="4">
    <source>
        <dbReference type="ARBA" id="ARBA00022723"/>
    </source>
</evidence>
<dbReference type="GO" id="GO:0061665">
    <property type="term" value="F:SUMO ligase activity"/>
    <property type="evidence" value="ECO:0007669"/>
    <property type="project" value="TreeGrafter"/>
</dbReference>
<evidence type="ECO:0000313" key="13">
    <source>
        <dbReference type="Proteomes" id="UP001139887"/>
    </source>
</evidence>
<dbReference type="InterPro" id="IPR038654">
    <property type="entry name" value="PINIT_sf"/>
</dbReference>
<dbReference type="SUPFAM" id="SSF51197">
    <property type="entry name" value="Clavaminate synthase-like"/>
    <property type="match status" value="1"/>
</dbReference>
<keyword evidence="13" id="KW-1185">Reference proteome</keyword>
<evidence type="ECO:0000256" key="5">
    <source>
        <dbReference type="ARBA" id="ARBA00022771"/>
    </source>
</evidence>
<comment type="similarity">
    <text evidence="2">Belongs to the PIAS family.</text>
</comment>
<dbReference type="InterPro" id="IPR037151">
    <property type="entry name" value="AlkB-like_sf"/>
</dbReference>
<feature type="region of interest" description="Disordered" evidence="9">
    <location>
        <begin position="347"/>
        <end position="395"/>
    </location>
</feature>
<keyword evidence="3" id="KW-0808">Transferase</keyword>
<dbReference type="PANTHER" id="PTHR10782">
    <property type="entry name" value="ZINC FINGER MIZ DOMAIN-CONTAINING PROTEIN"/>
    <property type="match status" value="1"/>
</dbReference>
<evidence type="ECO:0000256" key="1">
    <source>
        <dbReference type="ARBA" id="ARBA00004718"/>
    </source>
</evidence>
<dbReference type="InterPro" id="IPR023321">
    <property type="entry name" value="PINIT"/>
</dbReference>
<dbReference type="Gene3D" id="2.60.120.780">
    <property type="entry name" value="PINIT domain"/>
    <property type="match status" value="1"/>
</dbReference>
<evidence type="ECO:0000256" key="7">
    <source>
        <dbReference type="ARBA" id="ARBA00022833"/>
    </source>
</evidence>
<organism evidence="12 13">
    <name type="scientific">Coemansia brasiliensis</name>
    <dbReference type="NCBI Taxonomy" id="2650707"/>
    <lineage>
        <taxon>Eukaryota</taxon>
        <taxon>Fungi</taxon>
        <taxon>Fungi incertae sedis</taxon>
        <taxon>Zoopagomycota</taxon>
        <taxon>Kickxellomycotina</taxon>
        <taxon>Kickxellomycetes</taxon>
        <taxon>Kickxellales</taxon>
        <taxon>Kickxellaceae</taxon>
        <taxon>Coemansia</taxon>
    </lineage>
</organism>